<proteinExistence type="predicted"/>
<sequence>MWEQNIGTFPVDFTEHGNEWAHHLGNAMGGGFRRISGTDSHGGPVEMGPPLDDSVTSILRVHPHPDGISCTVVGDVGTPSPDQVDPWRTGARKAMDEIGHHQQTHVWDALVGVSPSAVQGFHPLGQIRATDVGPLALAPGGVHMREFRGQDRVDSQVITIFRSFPIVVTGQVETYHWDPVVPVAQAQLRRLCALLTLHRRQLWEPRTLPWPQGPDGSVLKIPTSVGPEFSSPHGEEWTGEIPPGTGNWRLPLWVLGAWKRLDGDLELETALSAYYEAVRLGRRHPSLSLLTFVAAIEGVGMRSVPDSMCDCHPECKHRKGVAEKRFRKALKTVLTQKQVKELAGPLYDQRSHTGHRGTLFGSEQVLGYGGHAGPFQVNPYFQFEAVQLGRLAQVANDVLVKVLSEPAVNPDHS</sequence>
<comment type="caution">
    <text evidence="1">The sequence shown here is derived from an EMBL/GenBank/DDBJ whole genome shotgun (WGS) entry which is preliminary data.</text>
</comment>
<keyword evidence="2" id="KW-1185">Reference proteome</keyword>
<protein>
    <submittedName>
        <fullName evidence="1">Uncharacterized protein</fullName>
    </submittedName>
</protein>
<name>A0ABV3B8P9_9ACTN</name>
<organism evidence="1 2">
    <name type="scientific">Streptomyces neyagawaensis</name>
    <dbReference type="NCBI Taxonomy" id="42238"/>
    <lineage>
        <taxon>Bacteria</taxon>
        <taxon>Bacillati</taxon>
        <taxon>Actinomycetota</taxon>
        <taxon>Actinomycetes</taxon>
        <taxon>Kitasatosporales</taxon>
        <taxon>Streptomycetaceae</taxon>
        <taxon>Streptomyces</taxon>
    </lineage>
</organism>
<dbReference type="RefSeq" id="WP_359701055.1">
    <property type="nucleotide sequence ID" value="NZ_JBEYXT010000239.1"/>
</dbReference>
<evidence type="ECO:0000313" key="2">
    <source>
        <dbReference type="Proteomes" id="UP001551189"/>
    </source>
</evidence>
<dbReference type="EMBL" id="JBEYXT010000239">
    <property type="protein sequence ID" value="MEU6805828.1"/>
    <property type="molecule type" value="Genomic_DNA"/>
</dbReference>
<dbReference type="Proteomes" id="UP001551189">
    <property type="component" value="Unassembled WGS sequence"/>
</dbReference>
<reference evidence="1 2" key="1">
    <citation type="submission" date="2024-06" db="EMBL/GenBank/DDBJ databases">
        <title>The Natural Products Discovery Center: Release of the First 8490 Sequenced Strains for Exploring Actinobacteria Biosynthetic Diversity.</title>
        <authorList>
            <person name="Kalkreuter E."/>
            <person name="Kautsar S.A."/>
            <person name="Yang D."/>
            <person name="Bader C.D."/>
            <person name="Teijaro C.N."/>
            <person name="Fluegel L."/>
            <person name="Davis C.M."/>
            <person name="Simpson J.R."/>
            <person name="Lauterbach L."/>
            <person name="Steele A.D."/>
            <person name="Gui C."/>
            <person name="Meng S."/>
            <person name="Li G."/>
            <person name="Viehrig K."/>
            <person name="Ye F."/>
            <person name="Su P."/>
            <person name="Kiefer A.F."/>
            <person name="Nichols A."/>
            <person name="Cepeda A.J."/>
            <person name="Yan W."/>
            <person name="Fan B."/>
            <person name="Jiang Y."/>
            <person name="Adhikari A."/>
            <person name="Zheng C.-J."/>
            <person name="Schuster L."/>
            <person name="Cowan T.M."/>
            <person name="Smanski M.J."/>
            <person name="Chevrette M.G."/>
            <person name="De Carvalho L.P.S."/>
            <person name="Shen B."/>
        </authorList>
    </citation>
    <scope>NUCLEOTIDE SEQUENCE [LARGE SCALE GENOMIC DNA]</scope>
    <source>
        <strain evidence="1 2">NPDC046851</strain>
    </source>
</reference>
<gene>
    <name evidence="1" type="ORF">ABZ931_33240</name>
</gene>
<evidence type="ECO:0000313" key="1">
    <source>
        <dbReference type="EMBL" id="MEU6805828.1"/>
    </source>
</evidence>
<accession>A0ABV3B8P9</accession>